<accession>A0AAU9FHN0</accession>
<evidence type="ECO:0000313" key="2">
    <source>
        <dbReference type="Proteomes" id="UP001500889"/>
    </source>
</evidence>
<dbReference type="Proteomes" id="UP001500889">
    <property type="component" value="Chromosome U"/>
</dbReference>
<name>A0AAU9FHN0_DROMD</name>
<keyword evidence="2" id="KW-1185">Reference proteome</keyword>
<proteinExistence type="predicted"/>
<dbReference type="AlphaFoldDB" id="A0AAU9FHN0"/>
<sequence length="94" mass="10744">MNQSPSHRVESAPTDMELFANLFRFEQVQTKYTPRVYYKMELKGLSSFNTPDIRKLPELNLDDEPKKEATNCGIMSMEGDLMPSLPSISNDVDN</sequence>
<dbReference type="EMBL" id="AP029264">
    <property type="protein sequence ID" value="BFF95381.1"/>
    <property type="molecule type" value="Genomic_DNA"/>
</dbReference>
<gene>
    <name evidence="1" type="ORF">DMAD_12794</name>
</gene>
<protein>
    <submittedName>
        <fullName evidence="1">Uncharacterized protein</fullName>
    </submittedName>
</protein>
<evidence type="ECO:0000313" key="1">
    <source>
        <dbReference type="EMBL" id="BFF95381.1"/>
    </source>
</evidence>
<reference evidence="1 2" key="1">
    <citation type="submission" date="2024-02" db="EMBL/GenBank/DDBJ databases">
        <title>A chromosome-level genome assembly of Drosophila madeirensis, a fruit fly species endemic to Madeira island.</title>
        <authorList>
            <person name="Tomihara K."/>
            <person name="Llopart A."/>
            <person name="Yamamoto D."/>
        </authorList>
    </citation>
    <scope>NUCLEOTIDE SEQUENCE [LARGE SCALE GENOMIC DNA]</scope>
    <source>
        <strain evidence="1 2">RF1</strain>
    </source>
</reference>
<organism evidence="1 2">
    <name type="scientific">Drosophila madeirensis</name>
    <name type="common">Fruit fly</name>
    <dbReference type="NCBI Taxonomy" id="30013"/>
    <lineage>
        <taxon>Eukaryota</taxon>
        <taxon>Metazoa</taxon>
        <taxon>Ecdysozoa</taxon>
        <taxon>Arthropoda</taxon>
        <taxon>Hexapoda</taxon>
        <taxon>Insecta</taxon>
        <taxon>Pterygota</taxon>
        <taxon>Neoptera</taxon>
        <taxon>Endopterygota</taxon>
        <taxon>Diptera</taxon>
        <taxon>Brachycera</taxon>
        <taxon>Muscomorpha</taxon>
        <taxon>Ephydroidea</taxon>
        <taxon>Drosophilidae</taxon>
        <taxon>Drosophila</taxon>
        <taxon>Sophophora</taxon>
    </lineage>
</organism>